<dbReference type="InterPro" id="IPR033194">
    <property type="entry name" value="MFAP1"/>
</dbReference>
<dbReference type="OrthoDB" id="1111734at2759"/>
<gene>
    <name evidence="4" type="ORF">MVES_000610</name>
</gene>
<organism evidence="4 5">
    <name type="scientific">Malassezia vespertilionis</name>
    <dbReference type="NCBI Taxonomy" id="2020962"/>
    <lineage>
        <taxon>Eukaryota</taxon>
        <taxon>Fungi</taxon>
        <taxon>Dikarya</taxon>
        <taxon>Basidiomycota</taxon>
        <taxon>Ustilaginomycotina</taxon>
        <taxon>Malasseziomycetes</taxon>
        <taxon>Malasseziales</taxon>
        <taxon>Malasseziaceae</taxon>
        <taxon>Malassezia</taxon>
    </lineage>
</organism>
<keyword evidence="1" id="KW-0175">Coiled coil</keyword>
<feature type="compositionally biased region" description="Acidic residues" evidence="2">
    <location>
        <begin position="84"/>
        <end position="94"/>
    </location>
</feature>
<feature type="domain" description="Micro-fibrillar-associated protein 1 C-terminal" evidence="3">
    <location>
        <begin position="145"/>
        <end position="344"/>
    </location>
</feature>
<protein>
    <recommendedName>
        <fullName evidence="3">Micro-fibrillar-associated protein 1 C-terminal domain-containing protein</fullName>
    </recommendedName>
</protein>
<evidence type="ECO:0000256" key="2">
    <source>
        <dbReference type="SAM" id="MobiDB-lite"/>
    </source>
</evidence>
<evidence type="ECO:0000313" key="5">
    <source>
        <dbReference type="Proteomes" id="UP000232875"/>
    </source>
</evidence>
<feature type="coiled-coil region" evidence="1">
    <location>
        <begin position="235"/>
        <end position="281"/>
    </location>
</feature>
<evidence type="ECO:0000313" key="4">
    <source>
        <dbReference type="EMBL" id="PKI85894.1"/>
    </source>
</evidence>
<proteinExistence type="predicted"/>
<dbReference type="AlphaFoldDB" id="A0A2N1JH70"/>
<evidence type="ECO:0000256" key="1">
    <source>
        <dbReference type="SAM" id="Coils"/>
    </source>
</evidence>
<reference evidence="4 5" key="1">
    <citation type="submission" date="2017-10" db="EMBL/GenBank/DDBJ databases">
        <title>A novel species of cold-tolerant Malassezia isolated from bats.</title>
        <authorList>
            <person name="Lorch J.M."/>
            <person name="Palmer J.M."/>
            <person name="Vanderwolf K.J."/>
            <person name="Schmidt K.Z."/>
            <person name="Verant M.L."/>
            <person name="Weller T.J."/>
            <person name="Blehert D.S."/>
        </authorList>
    </citation>
    <scope>NUCLEOTIDE SEQUENCE [LARGE SCALE GENOMIC DNA]</scope>
    <source>
        <strain evidence="4 5">NWHC:44797-103</strain>
    </source>
</reference>
<feature type="region of interest" description="Disordered" evidence="2">
    <location>
        <begin position="1"/>
        <end position="32"/>
    </location>
</feature>
<feature type="region of interest" description="Disordered" evidence="2">
    <location>
        <begin position="327"/>
        <end position="363"/>
    </location>
</feature>
<feature type="compositionally biased region" description="Basic and acidic residues" evidence="2">
    <location>
        <begin position="340"/>
        <end position="363"/>
    </location>
</feature>
<feature type="compositionally biased region" description="Basic and acidic residues" evidence="2">
    <location>
        <begin position="196"/>
        <end position="207"/>
    </location>
</feature>
<feature type="region of interest" description="Disordered" evidence="2">
    <location>
        <begin position="67"/>
        <end position="224"/>
    </location>
</feature>
<dbReference type="Pfam" id="PF06991">
    <property type="entry name" value="MFAP1"/>
    <property type="match status" value="1"/>
</dbReference>
<dbReference type="PANTHER" id="PTHR15327">
    <property type="entry name" value="MICROFIBRIL-ASSOCIATED PROTEIN"/>
    <property type="match status" value="1"/>
</dbReference>
<dbReference type="STRING" id="2020962.A0A2N1JH70"/>
<feature type="compositionally biased region" description="Acidic residues" evidence="2">
    <location>
        <begin position="208"/>
        <end position="222"/>
    </location>
</feature>
<dbReference type="EMBL" id="KZ454987">
    <property type="protein sequence ID" value="PKI85894.1"/>
    <property type="molecule type" value="Genomic_DNA"/>
</dbReference>
<sequence>MAPQRIVRPARYRAGKAPTSALSDSSDEDVPVQEPVKELLTLPSHTVVPTLSAGVTIQQGDGAIALPSGVKQDSALSDVNLSEYETDSGEDGEGETTPAPSTLKWAPMQDAQKPAQVPTAETLRHSTVSPPLSSEYASSSEYESDSSEERPMLKPVFVSKRDRTSGMAPKGESSSRTQVDTEERKQAAHQLAAESIMREMREQQHEEETVDVDDTDGVDPDAEFAGWRMRELTRIQRVRDEERAALEEQAELARRRTMPEAERLQEDLARARKTREEKHKGNMGFMQKYYHKGAFFQDMDVLQRDYSQHTQDAVDKAALPKIMQVRDYGKRSRSKWTHLAAEDTTRQDAPDLRAEGARRGKHA</sequence>
<dbReference type="Proteomes" id="UP000232875">
    <property type="component" value="Unassembled WGS sequence"/>
</dbReference>
<dbReference type="InterPro" id="IPR009730">
    <property type="entry name" value="MFAP1_C"/>
</dbReference>
<keyword evidence="5" id="KW-1185">Reference proteome</keyword>
<accession>A0A2N1JH70</accession>
<name>A0A2N1JH70_9BASI</name>
<evidence type="ECO:0000259" key="3">
    <source>
        <dbReference type="Pfam" id="PF06991"/>
    </source>
</evidence>